<name>A0A364Y6X0_9BACT</name>
<proteinExistence type="predicted"/>
<sequence length="299" mass="32599">MLKKHFLYAVVCMLLVQFSCSDDSKSDPEPEPAGTTVTKDGGSLESSDKNISVEIPAGAVGESVNIEVKESVSDLTNGVGKIYSLTSQEFLKPVTLELKYTDADVAAKKSHPELLRLMTRPSSADAWQVVDGFTIDKEDKTLSAQVDHFSDWTIIAVDGTLNFSVDGVDHENLTLAVLRSTKNPNPASFRAQNNEFYFRAGIDSTVMGSAYETHSSYLGRITTSNGTASDTVNTVFVEPAINNCYYRKDGSSRWRFTRFSTTPGELVTGHFLITATTPNNTNACDGKKTVTGTFAYVVR</sequence>
<accession>A0A364Y6X0</accession>
<evidence type="ECO:0000256" key="1">
    <source>
        <dbReference type="SAM" id="MobiDB-lite"/>
    </source>
</evidence>
<gene>
    <name evidence="3" type="ORF">DQQ10_01730</name>
</gene>
<feature type="signal peptide" evidence="2">
    <location>
        <begin position="1"/>
        <end position="21"/>
    </location>
</feature>
<dbReference type="RefSeq" id="WP_112745069.1">
    <property type="nucleotide sequence ID" value="NZ_QMFY01000001.1"/>
</dbReference>
<protein>
    <recommendedName>
        <fullName evidence="5">ZU5 domain-containing protein</fullName>
    </recommendedName>
</protein>
<evidence type="ECO:0000256" key="2">
    <source>
        <dbReference type="SAM" id="SignalP"/>
    </source>
</evidence>
<evidence type="ECO:0000313" key="4">
    <source>
        <dbReference type="Proteomes" id="UP000251889"/>
    </source>
</evidence>
<dbReference type="AlphaFoldDB" id="A0A364Y6X0"/>
<evidence type="ECO:0008006" key="5">
    <source>
        <dbReference type="Google" id="ProtNLM"/>
    </source>
</evidence>
<organism evidence="3 4">
    <name type="scientific">Pseudochryseolinea flava</name>
    <dbReference type="NCBI Taxonomy" id="2059302"/>
    <lineage>
        <taxon>Bacteria</taxon>
        <taxon>Pseudomonadati</taxon>
        <taxon>Bacteroidota</taxon>
        <taxon>Cytophagia</taxon>
        <taxon>Cytophagales</taxon>
        <taxon>Fulvivirgaceae</taxon>
        <taxon>Pseudochryseolinea</taxon>
    </lineage>
</organism>
<keyword evidence="2" id="KW-0732">Signal</keyword>
<dbReference type="Gene3D" id="2.60.220.30">
    <property type="match status" value="1"/>
</dbReference>
<evidence type="ECO:0000313" key="3">
    <source>
        <dbReference type="EMBL" id="RAW02854.1"/>
    </source>
</evidence>
<keyword evidence="4" id="KW-1185">Reference proteome</keyword>
<comment type="caution">
    <text evidence="3">The sequence shown here is derived from an EMBL/GenBank/DDBJ whole genome shotgun (WGS) entry which is preliminary data.</text>
</comment>
<dbReference type="Proteomes" id="UP000251889">
    <property type="component" value="Unassembled WGS sequence"/>
</dbReference>
<dbReference type="OrthoDB" id="9764804at2"/>
<feature type="chain" id="PRO_5016991154" description="ZU5 domain-containing protein" evidence="2">
    <location>
        <begin position="22"/>
        <end position="299"/>
    </location>
</feature>
<reference evidence="3 4" key="1">
    <citation type="submission" date="2018-06" db="EMBL/GenBank/DDBJ databases">
        <title>Chryseolinea flavus sp. nov., a member of the phylum Bacteroidetes isolated from soil.</title>
        <authorList>
            <person name="Li Y."/>
            <person name="Wang J."/>
        </authorList>
    </citation>
    <scope>NUCLEOTIDE SEQUENCE [LARGE SCALE GENOMIC DNA]</scope>
    <source>
        <strain evidence="3 4">SDU1-6</strain>
    </source>
</reference>
<dbReference type="EMBL" id="QMFY01000001">
    <property type="protein sequence ID" value="RAW02854.1"/>
    <property type="molecule type" value="Genomic_DNA"/>
</dbReference>
<feature type="region of interest" description="Disordered" evidence="1">
    <location>
        <begin position="22"/>
        <end position="48"/>
    </location>
</feature>